<dbReference type="OrthoDB" id="9802097at2"/>
<proteinExistence type="inferred from homology"/>
<sequence length="417" mass="45171">MADVGRCPWHRRDRRRPGLGPCWRGRRRRAAADGHLVEGHRLLWRLSLRLEAGDRPDEDAVAHTRLFDRPAARRHRRRHRGPEHHRERARADRPSGGKGPALHPRPQHGPGRKPDRADHPRRRNAGAGGAARAGRGGLSRVRHQAADRARRHLAPALRLFGRDRGCGYRRRRRAAAGEDPVSRTLFITSSGTEIGKTLVTSALAHQLRGTDTLVLKPVVSGYEPETAAESDPGRILMAQGRPVTEEAIAAIAPWRFKTPVAPDVAARLEGRAVTAADIAGFCQRAGAGRETLIVEGAGGLMAPVAERETFLDVLAITRWPSLLVVGSYLGTLSHTYTAVETLRARGLPIAGIVISESEGGGNIAELTRSIAAFLPELPLCVVPRLAGAEPWGQAPRLTQFLVDKSASGVAPKAPAEI</sequence>
<dbReference type="GO" id="GO:0005524">
    <property type="term" value="F:ATP binding"/>
    <property type="evidence" value="ECO:0007669"/>
    <property type="project" value="UniProtKB-UniRule"/>
</dbReference>
<feature type="binding site" evidence="2">
    <location>
        <position position="295"/>
    </location>
    <ligand>
        <name>Mg(2+)</name>
        <dbReference type="ChEBI" id="CHEBI:18420"/>
    </ligand>
</feature>
<dbReference type="NCBIfam" id="TIGR00347">
    <property type="entry name" value="bioD"/>
    <property type="match status" value="1"/>
</dbReference>
<keyword evidence="2" id="KW-0067">ATP-binding</keyword>
<keyword evidence="2" id="KW-0963">Cytoplasm</keyword>
<comment type="catalytic activity">
    <reaction evidence="2">
        <text>(7R,8S)-7,8-diammoniononanoate + CO2 + ATP = (4R,5S)-dethiobiotin + ADP + phosphate + 3 H(+)</text>
        <dbReference type="Rhea" id="RHEA:15805"/>
        <dbReference type="ChEBI" id="CHEBI:15378"/>
        <dbReference type="ChEBI" id="CHEBI:16526"/>
        <dbReference type="ChEBI" id="CHEBI:30616"/>
        <dbReference type="ChEBI" id="CHEBI:43474"/>
        <dbReference type="ChEBI" id="CHEBI:149469"/>
        <dbReference type="ChEBI" id="CHEBI:149473"/>
        <dbReference type="ChEBI" id="CHEBI:456216"/>
        <dbReference type="EC" id="6.3.3.3"/>
    </reaction>
</comment>
<dbReference type="Proteomes" id="UP000245461">
    <property type="component" value="Unassembled WGS sequence"/>
</dbReference>
<feature type="binding site" evidence="2">
    <location>
        <position position="231"/>
    </location>
    <ligand>
        <name>Mg(2+)</name>
        <dbReference type="ChEBI" id="CHEBI:18420"/>
    </ligand>
</feature>
<keyword evidence="2" id="KW-0479">Metal-binding</keyword>
<dbReference type="CDD" id="cd03109">
    <property type="entry name" value="DTBS"/>
    <property type="match status" value="1"/>
</dbReference>
<dbReference type="HAMAP" id="MF_00336">
    <property type="entry name" value="BioD"/>
    <property type="match status" value="1"/>
</dbReference>
<name>A0A317E7M9_9PROT</name>
<dbReference type="GO" id="GO:0004141">
    <property type="term" value="F:dethiobiotin synthase activity"/>
    <property type="evidence" value="ECO:0007669"/>
    <property type="project" value="UniProtKB-UniRule"/>
</dbReference>
<dbReference type="PANTHER" id="PTHR43210">
    <property type="entry name" value="DETHIOBIOTIN SYNTHETASE"/>
    <property type="match status" value="1"/>
</dbReference>
<evidence type="ECO:0000313" key="5">
    <source>
        <dbReference type="Proteomes" id="UP000245461"/>
    </source>
</evidence>
<reference evidence="4 5" key="1">
    <citation type="submission" date="2018-05" db="EMBL/GenBank/DDBJ databases">
        <title>Zavarzinia sp. HR-AS.</title>
        <authorList>
            <person name="Lee Y."/>
            <person name="Jeon C.O."/>
        </authorList>
    </citation>
    <scope>NUCLEOTIDE SEQUENCE [LARGE SCALE GENOMIC DNA]</scope>
    <source>
        <strain evidence="4 5">HR-AS</strain>
    </source>
</reference>
<dbReference type="InterPro" id="IPR027417">
    <property type="entry name" value="P-loop_NTPase"/>
</dbReference>
<dbReference type="AlphaFoldDB" id="A0A317E7M9"/>
<dbReference type="Gene3D" id="3.40.50.300">
    <property type="entry name" value="P-loop containing nucleotide triphosphate hydrolases"/>
    <property type="match status" value="1"/>
</dbReference>
<comment type="similarity">
    <text evidence="2">Belongs to the dethiobiotin synthetase family.</text>
</comment>
<feature type="active site" evidence="2">
    <location>
        <position position="216"/>
    </location>
</feature>
<keyword evidence="2" id="KW-0547">Nucleotide-binding</keyword>
<protein>
    <recommendedName>
        <fullName evidence="2">ATP-dependent dethiobiotin synthetase BioD</fullName>
        <ecNumber evidence="2">6.3.3.3</ecNumber>
    </recommendedName>
    <alternativeName>
        <fullName evidence="2">DTB synthetase</fullName>
        <shortName evidence="2">DTBS</shortName>
    </alternativeName>
    <alternativeName>
        <fullName evidence="2">Dethiobiotin synthase</fullName>
    </alternativeName>
</protein>
<dbReference type="InterPro" id="IPR004472">
    <property type="entry name" value="DTB_synth_BioD"/>
</dbReference>
<feature type="region of interest" description="Disordered" evidence="3">
    <location>
        <begin position="61"/>
        <end position="146"/>
    </location>
</feature>
<comment type="pathway">
    <text evidence="2">Cofactor biosynthesis; biotin biosynthesis; biotin from 7,8-diaminononanoate: step 1/2.</text>
</comment>
<keyword evidence="2" id="KW-0436">Ligase</keyword>
<feature type="compositionally biased region" description="Basic residues" evidence="3">
    <location>
        <begin position="72"/>
        <end position="83"/>
    </location>
</feature>
<comment type="subcellular location">
    <subcellularLocation>
        <location evidence="2">Cytoplasm</location>
    </subcellularLocation>
</comment>
<organism evidence="4 5">
    <name type="scientific">Zavarzinia aquatilis</name>
    <dbReference type="NCBI Taxonomy" id="2211142"/>
    <lineage>
        <taxon>Bacteria</taxon>
        <taxon>Pseudomonadati</taxon>
        <taxon>Pseudomonadota</taxon>
        <taxon>Alphaproteobacteria</taxon>
        <taxon>Rhodospirillales</taxon>
        <taxon>Zavarziniaceae</taxon>
        <taxon>Zavarzinia</taxon>
    </lineage>
</organism>
<feature type="binding site" evidence="2">
    <location>
        <position position="220"/>
    </location>
    <ligand>
        <name>substrate</name>
    </ligand>
</feature>
<dbReference type="GO" id="GO:0000287">
    <property type="term" value="F:magnesium ion binding"/>
    <property type="evidence" value="ECO:0007669"/>
    <property type="project" value="UniProtKB-UniRule"/>
</dbReference>
<dbReference type="EC" id="6.3.3.3" evidence="2"/>
<dbReference type="EMBL" id="QGLE01000006">
    <property type="protein sequence ID" value="PWR22641.1"/>
    <property type="molecule type" value="Genomic_DNA"/>
</dbReference>
<comment type="function">
    <text evidence="2">Catalyzes a mechanistically unusual reaction, the ATP-dependent insertion of CO2 between the N7 and N8 nitrogen atoms of 7,8-diaminopelargonic acid (DAPA, also called 7,8-diammoniononanoate) to form a ureido ring.</text>
</comment>
<comment type="subunit">
    <text evidence="2">Homodimer.</text>
</comment>
<feature type="compositionally biased region" description="Basic and acidic residues" evidence="3">
    <location>
        <begin position="61"/>
        <end position="71"/>
    </location>
</feature>
<keyword evidence="2" id="KW-0460">Magnesium</keyword>
<dbReference type="PANTHER" id="PTHR43210:SF5">
    <property type="entry name" value="DETHIOBIOTIN SYNTHETASE"/>
    <property type="match status" value="1"/>
</dbReference>
<feature type="binding site" evidence="2">
    <location>
        <position position="231"/>
    </location>
    <ligand>
        <name>ATP</name>
        <dbReference type="ChEBI" id="CHEBI:30616"/>
    </ligand>
</feature>
<feature type="binding site" evidence="2">
    <location>
        <begin position="383"/>
        <end position="385"/>
    </location>
    <ligand>
        <name>ATP</name>
        <dbReference type="ChEBI" id="CHEBI:30616"/>
    </ligand>
</feature>
<accession>A0A317E7M9</accession>
<dbReference type="GO" id="GO:0009102">
    <property type="term" value="P:biotin biosynthetic process"/>
    <property type="evidence" value="ECO:0007669"/>
    <property type="project" value="UniProtKB-UniRule"/>
</dbReference>
<evidence type="ECO:0000313" key="4">
    <source>
        <dbReference type="EMBL" id="PWR22641.1"/>
    </source>
</evidence>
<feature type="binding site" evidence="2">
    <location>
        <begin position="295"/>
        <end position="298"/>
    </location>
    <ligand>
        <name>ATP</name>
        <dbReference type="ChEBI" id="CHEBI:30616"/>
    </ligand>
</feature>
<comment type="caution">
    <text evidence="4">The sequence shown here is derived from an EMBL/GenBank/DDBJ whole genome shotgun (WGS) entry which is preliminary data.</text>
</comment>
<dbReference type="SUPFAM" id="SSF52540">
    <property type="entry name" value="P-loop containing nucleoside triphosphate hydrolases"/>
    <property type="match status" value="1"/>
</dbReference>
<feature type="binding site" evidence="2">
    <location>
        <begin position="355"/>
        <end position="356"/>
    </location>
    <ligand>
        <name>ATP</name>
        <dbReference type="ChEBI" id="CHEBI:30616"/>
    </ligand>
</feature>
<feature type="binding site" evidence="2">
    <location>
        <position position="197"/>
    </location>
    <ligand>
        <name>Mg(2+)</name>
        <dbReference type="ChEBI" id="CHEBI:18420"/>
    </ligand>
</feature>
<feature type="compositionally biased region" description="Basic and acidic residues" evidence="3">
    <location>
        <begin position="84"/>
        <end position="95"/>
    </location>
</feature>
<dbReference type="Pfam" id="PF13500">
    <property type="entry name" value="AAA_26"/>
    <property type="match status" value="1"/>
</dbReference>
<dbReference type="UniPathway" id="UPA00078">
    <property type="reaction ID" value="UER00161"/>
</dbReference>
<dbReference type="GO" id="GO:0005829">
    <property type="term" value="C:cytosol"/>
    <property type="evidence" value="ECO:0007669"/>
    <property type="project" value="TreeGrafter"/>
</dbReference>
<comment type="caution">
    <text evidence="2">Lacks conserved residue(s) required for the propagation of feature annotation.</text>
</comment>
<comment type="cofactor">
    <cofactor evidence="2">
        <name>Mg(2+)</name>
        <dbReference type="ChEBI" id="CHEBI:18420"/>
    </cofactor>
</comment>
<feature type="compositionally biased region" description="Gly residues" evidence="3">
    <location>
        <begin position="126"/>
        <end position="137"/>
    </location>
</feature>
<keyword evidence="5" id="KW-1185">Reference proteome</keyword>
<evidence type="ECO:0000256" key="3">
    <source>
        <dbReference type="SAM" id="MobiDB-lite"/>
    </source>
</evidence>
<evidence type="ECO:0000256" key="1">
    <source>
        <dbReference type="ARBA" id="ARBA00022756"/>
    </source>
</evidence>
<evidence type="ECO:0000256" key="2">
    <source>
        <dbReference type="HAMAP-Rule" id="MF_00336"/>
    </source>
</evidence>
<gene>
    <name evidence="2 4" type="primary">bioD</name>
    <name evidence="4" type="ORF">DKG74_12285</name>
</gene>
<keyword evidence="1 2" id="KW-0093">Biotin biosynthesis</keyword>
<feature type="binding site" evidence="2">
    <location>
        <begin position="193"/>
        <end position="198"/>
    </location>
    <ligand>
        <name>ATP</name>
        <dbReference type="ChEBI" id="CHEBI:30616"/>
    </ligand>
</feature>